<keyword evidence="2" id="KW-1185">Reference proteome</keyword>
<protein>
    <submittedName>
        <fullName evidence="1">Uncharacterized protein</fullName>
    </submittedName>
</protein>
<organism evidence="1 2">
    <name type="scientific">Fluviispira multicolorata</name>
    <dbReference type="NCBI Taxonomy" id="2654512"/>
    <lineage>
        <taxon>Bacteria</taxon>
        <taxon>Pseudomonadati</taxon>
        <taxon>Bdellovibrionota</taxon>
        <taxon>Oligoflexia</taxon>
        <taxon>Silvanigrellales</taxon>
        <taxon>Silvanigrellaceae</taxon>
        <taxon>Fluviispira</taxon>
    </lineage>
</organism>
<evidence type="ECO:0000313" key="1">
    <source>
        <dbReference type="EMBL" id="KAB8027982.1"/>
    </source>
</evidence>
<gene>
    <name evidence="1" type="ORF">GCL57_13080</name>
</gene>
<evidence type="ECO:0000313" key="2">
    <source>
        <dbReference type="Proteomes" id="UP000442694"/>
    </source>
</evidence>
<name>A0A833N2B1_9BACT</name>
<dbReference type="EMBL" id="WFLN01000010">
    <property type="protein sequence ID" value="KAB8027982.1"/>
    <property type="molecule type" value="Genomic_DNA"/>
</dbReference>
<accession>A0A833N2B1</accession>
<reference evidence="1 2" key="1">
    <citation type="submission" date="2019-10" db="EMBL/GenBank/DDBJ databases">
        <title>New genus of Silvanigrellaceae.</title>
        <authorList>
            <person name="Pitt A."/>
            <person name="Hahn M.W."/>
        </authorList>
    </citation>
    <scope>NUCLEOTIDE SEQUENCE [LARGE SCALE GENOMIC DNA]</scope>
    <source>
        <strain evidence="1 2">33A1-SZDP</strain>
    </source>
</reference>
<proteinExistence type="predicted"/>
<dbReference type="Proteomes" id="UP000442694">
    <property type="component" value="Unassembled WGS sequence"/>
</dbReference>
<comment type="caution">
    <text evidence="1">The sequence shown here is derived from an EMBL/GenBank/DDBJ whole genome shotgun (WGS) entry which is preliminary data.</text>
</comment>
<dbReference type="AlphaFoldDB" id="A0A833N2B1"/>
<sequence>MVKNVNSSAKDDPISALRMFILEKNLNRNDLNNNDRVSQIYNKYILLSNEQKNKIIQFTAQQLQNILYREESIHNQLYSFCLISGFEKEFEHIKKLVEQLTENKLEMNLFKKICQTLFTIIDHEYDIDTINSTVAAYSLAFLIEIGIYLNNQNSKNKHDTEQLQHVIQYITSNLLARSNINNEEIRIALVYYLSRIKDKSQMYLDKILSRFGESLLESVFNKYFIDPKKNKIAFYFLTEHLNLFLGGSAYIAEMSNAVLQSQMLKNSNEFIIFFEYFVKEQIKEMNDYKSLTIHISFLLKKSFEINNNELIDGLKNLLLIHIEENKDINMNQYIEACDIIIDIISEVRTKSSRDFISHINTQNIAPKKLKSNKIKKLNLHSSLTNIHLENNYKKYPHPSALEEILLLAS</sequence>
<dbReference type="RefSeq" id="WP_152213804.1">
    <property type="nucleotide sequence ID" value="NZ_WFLN01000010.1"/>
</dbReference>